<dbReference type="SUPFAM" id="SSF55781">
    <property type="entry name" value="GAF domain-like"/>
    <property type="match status" value="1"/>
</dbReference>
<evidence type="ECO:0000313" key="6">
    <source>
        <dbReference type="Proteomes" id="UP001165136"/>
    </source>
</evidence>
<evidence type="ECO:0000256" key="2">
    <source>
        <dbReference type="ARBA" id="ARBA00023125"/>
    </source>
</evidence>
<dbReference type="Pfam" id="PF00196">
    <property type="entry name" value="GerE"/>
    <property type="match status" value="1"/>
</dbReference>
<dbReference type="InterPro" id="IPR000792">
    <property type="entry name" value="Tscrpt_reg_LuxR_C"/>
</dbReference>
<protein>
    <recommendedName>
        <fullName evidence="4">HTH luxR-type domain-containing protein</fullName>
    </recommendedName>
</protein>
<comment type="caution">
    <text evidence="5">The sequence shown here is derived from an EMBL/GenBank/DDBJ whole genome shotgun (WGS) entry which is preliminary data.</text>
</comment>
<evidence type="ECO:0000256" key="1">
    <source>
        <dbReference type="ARBA" id="ARBA00023015"/>
    </source>
</evidence>
<dbReference type="PRINTS" id="PR00038">
    <property type="entry name" value="HTHLUXR"/>
</dbReference>
<dbReference type="SUPFAM" id="SSF46894">
    <property type="entry name" value="C-terminal effector domain of the bipartite response regulators"/>
    <property type="match status" value="1"/>
</dbReference>
<dbReference type="Proteomes" id="UP001165136">
    <property type="component" value="Unassembled WGS sequence"/>
</dbReference>
<organism evidence="5 6">
    <name type="scientific">Amycolatopsis taiwanensis</name>
    <dbReference type="NCBI Taxonomy" id="342230"/>
    <lineage>
        <taxon>Bacteria</taxon>
        <taxon>Bacillati</taxon>
        <taxon>Actinomycetota</taxon>
        <taxon>Actinomycetes</taxon>
        <taxon>Pseudonocardiales</taxon>
        <taxon>Pseudonocardiaceae</taxon>
        <taxon>Amycolatopsis</taxon>
    </lineage>
</organism>
<dbReference type="SUPFAM" id="SSF55785">
    <property type="entry name" value="PYP-like sensor domain (PAS domain)"/>
    <property type="match status" value="1"/>
</dbReference>
<dbReference type="GO" id="GO:0003677">
    <property type="term" value="F:DNA binding"/>
    <property type="evidence" value="ECO:0007669"/>
    <property type="project" value="UniProtKB-KW"/>
</dbReference>
<dbReference type="PANTHER" id="PTHR44688">
    <property type="entry name" value="DNA-BINDING TRANSCRIPTIONAL ACTIVATOR DEVR_DOSR"/>
    <property type="match status" value="1"/>
</dbReference>
<dbReference type="CDD" id="cd06170">
    <property type="entry name" value="LuxR_C_like"/>
    <property type="match status" value="1"/>
</dbReference>
<dbReference type="PROSITE" id="PS50043">
    <property type="entry name" value="HTH_LUXR_2"/>
    <property type="match status" value="1"/>
</dbReference>
<feature type="domain" description="HTH luxR-type" evidence="4">
    <location>
        <begin position="282"/>
        <end position="347"/>
    </location>
</feature>
<dbReference type="Gene3D" id="1.10.10.10">
    <property type="entry name" value="Winged helix-like DNA-binding domain superfamily/Winged helix DNA-binding domain"/>
    <property type="match status" value="1"/>
</dbReference>
<dbReference type="InterPro" id="IPR035965">
    <property type="entry name" value="PAS-like_dom_sf"/>
</dbReference>
<dbReference type="Gene3D" id="3.30.450.40">
    <property type="match status" value="1"/>
</dbReference>
<evidence type="ECO:0000259" key="4">
    <source>
        <dbReference type="PROSITE" id="PS50043"/>
    </source>
</evidence>
<keyword evidence="6" id="KW-1185">Reference proteome</keyword>
<dbReference type="SMART" id="SM00421">
    <property type="entry name" value="HTH_LUXR"/>
    <property type="match status" value="1"/>
</dbReference>
<proteinExistence type="predicted"/>
<reference evidence="5" key="1">
    <citation type="submission" date="2023-03" db="EMBL/GenBank/DDBJ databases">
        <title>Amycolatopsis taiwanensis NBRC 103393.</title>
        <authorList>
            <person name="Ichikawa N."/>
            <person name="Sato H."/>
            <person name="Tonouchi N."/>
        </authorList>
    </citation>
    <scope>NUCLEOTIDE SEQUENCE</scope>
    <source>
        <strain evidence="5">NBRC 103393</strain>
    </source>
</reference>
<evidence type="ECO:0000256" key="3">
    <source>
        <dbReference type="ARBA" id="ARBA00023163"/>
    </source>
</evidence>
<evidence type="ECO:0000313" key="5">
    <source>
        <dbReference type="EMBL" id="GLY70364.1"/>
    </source>
</evidence>
<dbReference type="InterPro" id="IPR036388">
    <property type="entry name" value="WH-like_DNA-bd_sf"/>
</dbReference>
<name>A0A9W6R788_9PSEU</name>
<dbReference type="RefSeq" id="WP_285489569.1">
    <property type="nucleotide sequence ID" value="NZ_BSTI01000022.1"/>
</dbReference>
<dbReference type="GO" id="GO:0006355">
    <property type="term" value="P:regulation of DNA-templated transcription"/>
    <property type="evidence" value="ECO:0007669"/>
    <property type="project" value="InterPro"/>
</dbReference>
<keyword evidence="3" id="KW-0804">Transcription</keyword>
<keyword evidence="2" id="KW-0238">DNA-binding</keyword>
<dbReference type="AlphaFoldDB" id="A0A9W6R788"/>
<gene>
    <name evidence="5" type="ORF">Atai01_69830</name>
</gene>
<dbReference type="PANTHER" id="PTHR44688:SF16">
    <property type="entry name" value="DNA-BINDING TRANSCRIPTIONAL ACTIVATOR DEVR_DOSR"/>
    <property type="match status" value="1"/>
</dbReference>
<sequence>MNANGEARSRYAGALQSALTLNEVSDAFMSVAGEVISAGGLGLYRVDKDGRDVLDVRASVAEDFLGDYEDYGRNDDPVLDFVVRERKPIDSSQVGHDRWRSCGARAALEVGGYCHSMEAPVLVSGALFGTINFARGSAHHSFKPADLAAVRFASEQLGLAAERALRFELTGHRVTMLERTLDQVPEPVVVSDLDGRQLYSNRAARNLSLTTDDQPADGPEHVHDGIAEALEEFRVHGRRVHTTSVPGTPIAERLIVKSFRLPENHDAAVTVVFKAGRQEGKRLPAWNVLSRREQEIAELVAQGWTTKQIAERAFISTHTVRQHVKRMFAKTGVRSRAELVQMVWASGNQTEDSDS</sequence>
<dbReference type="InterPro" id="IPR016032">
    <property type="entry name" value="Sig_transdc_resp-reg_C-effctor"/>
</dbReference>
<dbReference type="InterPro" id="IPR029016">
    <property type="entry name" value="GAF-like_dom_sf"/>
</dbReference>
<accession>A0A9W6R788</accession>
<keyword evidence="1" id="KW-0805">Transcription regulation</keyword>
<dbReference type="Pfam" id="PF01590">
    <property type="entry name" value="GAF"/>
    <property type="match status" value="1"/>
</dbReference>
<dbReference type="EMBL" id="BSTI01000022">
    <property type="protein sequence ID" value="GLY70364.1"/>
    <property type="molecule type" value="Genomic_DNA"/>
</dbReference>
<dbReference type="InterPro" id="IPR003018">
    <property type="entry name" value="GAF"/>
</dbReference>